<keyword evidence="3" id="KW-1185">Reference proteome</keyword>
<name>A0A1G8GLK2_9FLAO</name>
<reference evidence="3" key="1">
    <citation type="submission" date="2016-10" db="EMBL/GenBank/DDBJ databases">
        <authorList>
            <person name="Varghese N."/>
            <person name="Submissions S."/>
        </authorList>
    </citation>
    <scope>NUCLEOTIDE SEQUENCE [LARGE SCALE GENOMIC DNA]</scope>
    <source>
        <strain evidence="3">DSM 17071</strain>
    </source>
</reference>
<evidence type="ECO:0000313" key="2">
    <source>
        <dbReference type="EMBL" id="SDH95242.1"/>
    </source>
</evidence>
<keyword evidence="1" id="KW-0472">Membrane</keyword>
<sequence>MKAINKFIPVFFLFGFQLIINAQDKVPPPNSSANAKGIVGPGVQSSPVDMYVYILGIIAIMLIIFFSRKYTTKKI</sequence>
<keyword evidence="1" id="KW-1133">Transmembrane helix</keyword>
<organism evidence="2 3">
    <name type="scientific">Chryseobacterium taeanense</name>
    <dbReference type="NCBI Taxonomy" id="311334"/>
    <lineage>
        <taxon>Bacteria</taxon>
        <taxon>Pseudomonadati</taxon>
        <taxon>Bacteroidota</taxon>
        <taxon>Flavobacteriia</taxon>
        <taxon>Flavobacteriales</taxon>
        <taxon>Weeksellaceae</taxon>
        <taxon>Chryseobacterium group</taxon>
        <taxon>Chryseobacterium</taxon>
    </lineage>
</organism>
<proteinExistence type="predicted"/>
<evidence type="ECO:0000313" key="3">
    <source>
        <dbReference type="Proteomes" id="UP000198869"/>
    </source>
</evidence>
<evidence type="ECO:0000256" key="1">
    <source>
        <dbReference type="SAM" id="Phobius"/>
    </source>
</evidence>
<gene>
    <name evidence="2" type="ORF">SAMN05421846_10323</name>
</gene>
<keyword evidence="1" id="KW-0812">Transmembrane</keyword>
<protein>
    <recommendedName>
        <fullName evidence="4">Signal peptidase</fullName>
    </recommendedName>
</protein>
<dbReference type="AlphaFoldDB" id="A0A1G8GLK2"/>
<dbReference type="EMBL" id="FNDW01000003">
    <property type="protein sequence ID" value="SDH95242.1"/>
    <property type="molecule type" value="Genomic_DNA"/>
</dbReference>
<dbReference type="OrthoDB" id="1274917at2"/>
<dbReference type="RefSeq" id="WP_089855981.1">
    <property type="nucleotide sequence ID" value="NZ_FNDW01000003.1"/>
</dbReference>
<evidence type="ECO:0008006" key="4">
    <source>
        <dbReference type="Google" id="ProtNLM"/>
    </source>
</evidence>
<dbReference type="STRING" id="311334.SAMN05421846_10323"/>
<feature type="transmembrane region" description="Helical" evidence="1">
    <location>
        <begin position="50"/>
        <end position="67"/>
    </location>
</feature>
<dbReference type="Proteomes" id="UP000198869">
    <property type="component" value="Unassembled WGS sequence"/>
</dbReference>
<accession>A0A1G8GLK2</accession>